<proteinExistence type="predicted"/>
<keyword evidence="3" id="KW-1185">Reference proteome</keyword>
<accession>A0ABN7BE51</accession>
<sequence length="98" mass="11265">MINKFKAGKISPLLARRVFPDLNDNFKWINKPAPFAKKSQKADPVVTDKAEIDSDNIETPPIKALNGLNRQPKHDDHEEPFTRCSRLKDEIKEEEEPL</sequence>
<organism evidence="2 3">
    <name type="scientific">Nesidiocoris tenuis</name>
    <dbReference type="NCBI Taxonomy" id="355587"/>
    <lineage>
        <taxon>Eukaryota</taxon>
        <taxon>Metazoa</taxon>
        <taxon>Ecdysozoa</taxon>
        <taxon>Arthropoda</taxon>
        <taxon>Hexapoda</taxon>
        <taxon>Insecta</taxon>
        <taxon>Pterygota</taxon>
        <taxon>Neoptera</taxon>
        <taxon>Paraneoptera</taxon>
        <taxon>Hemiptera</taxon>
        <taxon>Heteroptera</taxon>
        <taxon>Panheteroptera</taxon>
        <taxon>Cimicomorpha</taxon>
        <taxon>Miridae</taxon>
        <taxon>Dicyphina</taxon>
        <taxon>Nesidiocoris</taxon>
    </lineage>
</organism>
<reference evidence="2 3" key="1">
    <citation type="submission" date="2023-09" db="EMBL/GenBank/DDBJ databases">
        <title>Nesidiocoris tenuis whole genome shotgun sequence.</title>
        <authorList>
            <person name="Shibata T."/>
            <person name="Shimoda M."/>
            <person name="Kobayashi T."/>
            <person name="Uehara T."/>
        </authorList>
    </citation>
    <scope>NUCLEOTIDE SEQUENCE [LARGE SCALE GENOMIC DNA]</scope>
    <source>
        <strain evidence="2 3">Japan</strain>
    </source>
</reference>
<name>A0ABN7BE51_9HEMI</name>
<feature type="region of interest" description="Disordered" evidence="1">
    <location>
        <begin position="37"/>
        <end position="98"/>
    </location>
</feature>
<evidence type="ECO:0000256" key="1">
    <source>
        <dbReference type="SAM" id="MobiDB-lite"/>
    </source>
</evidence>
<protein>
    <submittedName>
        <fullName evidence="2">Uncharacterized protein</fullName>
    </submittedName>
</protein>
<dbReference type="Proteomes" id="UP001307889">
    <property type="component" value="Chromosome 12"/>
</dbReference>
<feature type="compositionally biased region" description="Basic and acidic residues" evidence="1">
    <location>
        <begin position="72"/>
        <end position="91"/>
    </location>
</feature>
<evidence type="ECO:0000313" key="2">
    <source>
        <dbReference type="EMBL" id="BET01123.1"/>
    </source>
</evidence>
<evidence type="ECO:0000313" key="3">
    <source>
        <dbReference type="Proteomes" id="UP001307889"/>
    </source>
</evidence>
<dbReference type="EMBL" id="AP028920">
    <property type="protein sequence ID" value="BET01123.1"/>
    <property type="molecule type" value="Genomic_DNA"/>
</dbReference>
<gene>
    <name evidence="2" type="ORF">NTJ_13939</name>
</gene>